<dbReference type="InterPro" id="IPR002048">
    <property type="entry name" value="EF_hand_dom"/>
</dbReference>
<feature type="compositionally biased region" description="Low complexity" evidence="5">
    <location>
        <begin position="252"/>
        <end position="262"/>
    </location>
</feature>
<comment type="caution">
    <text evidence="7">The sequence shown here is derived from an EMBL/GenBank/DDBJ whole genome shotgun (WGS) entry which is preliminary data.</text>
</comment>
<dbReference type="EMBL" id="CAJJDO010000026">
    <property type="protein sequence ID" value="CAD8154897.1"/>
    <property type="molecule type" value="Genomic_DNA"/>
</dbReference>
<dbReference type="OrthoDB" id="311026at2759"/>
<feature type="region of interest" description="Disordered" evidence="5">
    <location>
        <begin position="208"/>
        <end position="229"/>
    </location>
</feature>
<dbReference type="InterPro" id="IPR018247">
    <property type="entry name" value="EF_Hand_1_Ca_BS"/>
</dbReference>
<keyword evidence="2" id="KW-0677">Repeat</keyword>
<keyword evidence="4" id="KW-0175">Coiled coil</keyword>
<dbReference type="Pfam" id="PF13499">
    <property type="entry name" value="EF-hand_7"/>
    <property type="match status" value="1"/>
</dbReference>
<keyword evidence="1" id="KW-0479">Metal-binding</keyword>
<dbReference type="PANTHER" id="PTHR34524">
    <property type="entry name" value="CALCYPHOSIN"/>
    <property type="match status" value="1"/>
</dbReference>
<dbReference type="PROSITE" id="PS50222">
    <property type="entry name" value="EF_HAND_2"/>
    <property type="match status" value="1"/>
</dbReference>
<evidence type="ECO:0000256" key="2">
    <source>
        <dbReference type="ARBA" id="ARBA00022737"/>
    </source>
</evidence>
<dbReference type="AlphaFoldDB" id="A0A8S1TTM0"/>
<dbReference type="GO" id="GO:0005509">
    <property type="term" value="F:calcium ion binding"/>
    <property type="evidence" value="ECO:0007669"/>
    <property type="project" value="InterPro"/>
</dbReference>
<evidence type="ECO:0000256" key="3">
    <source>
        <dbReference type="ARBA" id="ARBA00022837"/>
    </source>
</evidence>
<keyword evidence="3" id="KW-0106">Calcium</keyword>
<proteinExistence type="predicted"/>
<feature type="region of interest" description="Disordered" evidence="5">
    <location>
        <begin position="241"/>
        <end position="272"/>
    </location>
</feature>
<accession>A0A8S1TTM0</accession>
<feature type="compositionally biased region" description="Acidic residues" evidence="5">
    <location>
        <begin position="209"/>
        <end position="220"/>
    </location>
</feature>
<sequence length="438" mass="52012">MNFYFFIQCAVEAEAKLEEIRILLASQNNFEPFTTYKRLDQPRTGGLRPENILEFLYDNEIQVTQDQLDYIFRVLDEDSDGLVTYQDFKSAILPKMNDQIKDQALNHKSFDLPVDMQLPKEIETQLSQFFIQIKQNYLQYQQIQEKIDLNQLDIYDNDNQITVDSLKNWLQQQGEDISEEILQSFVTIIQGQQQLLQNLLDQIYTQNQDDQEQQGEENVDQEQQKEDLEQELQEENLEQIQQKDEDQDQDQDVNNTQQNNQQEPLSSQEIEEQSKDYKYLNHDSYNDIDLQIQQLKNKINKLEVVLGQKNTSHIGSLLNNEYNRELLNFSRISYLRKFNPSPPQQRNDLIRQQLKIEEEIKREEIKQKIILTQLNNSGNINYSGYYSNRYQNQIYQSPLNQSNSKYISELSGNKFSGSNRKQYPTSFQKSINFSHRKF</sequence>
<evidence type="ECO:0000313" key="8">
    <source>
        <dbReference type="Proteomes" id="UP000689195"/>
    </source>
</evidence>
<gene>
    <name evidence="7" type="ORF">PPENT_87.1.T0260210</name>
</gene>
<dbReference type="PROSITE" id="PS00018">
    <property type="entry name" value="EF_HAND_1"/>
    <property type="match status" value="1"/>
</dbReference>
<evidence type="ECO:0000256" key="4">
    <source>
        <dbReference type="SAM" id="Coils"/>
    </source>
</evidence>
<organism evidence="7 8">
    <name type="scientific">Paramecium pentaurelia</name>
    <dbReference type="NCBI Taxonomy" id="43138"/>
    <lineage>
        <taxon>Eukaryota</taxon>
        <taxon>Sar</taxon>
        <taxon>Alveolata</taxon>
        <taxon>Ciliophora</taxon>
        <taxon>Intramacronucleata</taxon>
        <taxon>Oligohymenophorea</taxon>
        <taxon>Peniculida</taxon>
        <taxon>Parameciidae</taxon>
        <taxon>Paramecium</taxon>
    </lineage>
</organism>
<dbReference type="InterPro" id="IPR051581">
    <property type="entry name" value="Ca-bind"/>
</dbReference>
<evidence type="ECO:0000313" key="7">
    <source>
        <dbReference type="EMBL" id="CAD8154897.1"/>
    </source>
</evidence>
<feature type="coiled-coil region" evidence="4">
    <location>
        <begin position="285"/>
        <end position="312"/>
    </location>
</feature>
<protein>
    <recommendedName>
        <fullName evidence="6">EF-hand domain-containing protein</fullName>
    </recommendedName>
</protein>
<evidence type="ECO:0000259" key="6">
    <source>
        <dbReference type="PROSITE" id="PS50222"/>
    </source>
</evidence>
<evidence type="ECO:0000256" key="5">
    <source>
        <dbReference type="SAM" id="MobiDB-lite"/>
    </source>
</evidence>
<dbReference type="PANTHER" id="PTHR34524:SF6">
    <property type="entry name" value="CALCYPHOSINE LIKE"/>
    <property type="match status" value="1"/>
</dbReference>
<name>A0A8S1TTM0_9CILI</name>
<feature type="domain" description="EF-hand" evidence="6">
    <location>
        <begin position="63"/>
        <end position="98"/>
    </location>
</feature>
<keyword evidence="8" id="KW-1185">Reference proteome</keyword>
<evidence type="ECO:0000256" key="1">
    <source>
        <dbReference type="ARBA" id="ARBA00022723"/>
    </source>
</evidence>
<reference evidence="7" key="1">
    <citation type="submission" date="2021-01" db="EMBL/GenBank/DDBJ databases">
        <authorList>
            <consortium name="Genoscope - CEA"/>
            <person name="William W."/>
        </authorList>
    </citation>
    <scope>NUCLEOTIDE SEQUENCE</scope>
</reference>
<dbReference type="Proteomes" id="UP000689195">
    <property type="component" value="Unassembled WGS sequence"/>
</dbReference>